<dbReference type="SUPFAM" id="SSF52467">
    <property type="entry name" value="DHS-like NAD/FAD-binding domain"/>
    <property type="match status" value="1"/>
</dbReference>
<evidence type="ECO:0000256" key="2">
    <source>
        <dbReference type="ARBA" id="ARBA00006924"/>
    </source>
</evidence>
<sequence>MTVFVPLDSSADVPISPSFLQVSSNPTLQLHKAIKAILKAKRIVVVCGAGISVKAGIPDFRSPEGLFQTLKRDNPKEVLASGKDLFDASVFHSENTTSLFFQMIARGRLLRVYSQNIDSLEQKCGLSFGVPQFLGRRSKPRTPKSKSKTVDATVEIEPVPAEPVASTSRLPTPPPETPRCIPLHGTLQNVHCQICNHSFALADHIAALELGTPPACPECTAMEATRQLVGKRARGVGRLRPSVVLYNEDHKDGEGVGDVVRRDLLGLSNSKGKGRSAGADLLLVVGTSLRVPGTKRMVREFAKAVRVGKDGSGPGSNRPSPSLATSAGATEEDKEPSLKTMYLNLDFPVPTREWEGVFDVWLQGDAQLFAAMLQEEIDKEAKAKQAASEKRRRKEQGESLEGPTEAASDGSGGGKKRKATKTAESKESPKRRKTANATALPPTPPRSRPAPASALSPQKKIFLTIPARPRPRLIPEVFITTRPSFPSRLPLTPETTPPRRVRTQTKAPRTNAKVKLALKSLSATPASTPAPASMESDSDDILPTFHQDDVLSPTLLREAQYGLRTSRSSSRSRG</sequence>
<dbReference type="PANTHER" id="PTHR11085">
    <property type="entry name" value="NAD-DEPENDENT PROTEIN DEACYLASE SIRTUIN-5, MITOCHONDRIAL-RELATED"/>
    <property type="match status" value="1"/>
</dbReference>
<feature type="domain" description="Deacetylase sirtuin-type" evidence="8">
    <location>
        <begin position="23"/>
        <end position="380"/>
    </location>
</feature>
<dbReference type="EMBL" id="JACAZH010000002">
    <property type="protein sequence ID" value="KAF7375219.1"/>
    <property type="molecule type" value="Genomic_DNA"/>
</dbReference>
<comment type="subcellular location">
    <subcellularLocation>
        <location evidence="1">Mitochondrion</location>
    </subcellularLocation>
</comment>
<comment type="caution">
    <text evidence="9">The sequence shown here is derived from an EMBL/GenBank/DDBJ whole genome shotgun (WGS) entry which is preliminary data.</text>
</comment>
<feature type="region of interest" description="Disordered" evidence="7">
    <location>
        <begin position="382"/>
        <end position="461"/>
    </location>
</feature>
<feature type="region of interest" description="Disordered" evidence="7">
    <location>
        <begin position="307"/>
        <end position="336"/>
    </location>
</feature>
<feature type="region of interest" description="Disordered" evidence="7">
    <location>
        <begin position="484"/>
        <end position="574"/>
    </location>
</feature>
<evidence type="ECO:0000313" key="9">
    <source>
        <dbReference type="EMBL" id="KAF7375219.1"/>
    </source>
</evidence>
<keyword evidence="3" id="KW-0808">Transferase</keyword>
<feature type="compositionally biased region" description="Low complexity" evidence="7">
    <location>
        <begin position="522"/>
        <end position="533"/>
    </location>
</feature>
<evidence type="ECO:0000256" key="1">
    <source>
        <dbReference type="ARBA" id="ARBA00004173"/>
    </source>
</evidence>
<dbReference type="OrthoDB" id="2919105at2759"/>
<feature type="binding site" evidence="6">
    <location>
        <position position="195"/>
    </location>
    <ligand>
        <name>Zn(2+)</name>
        <dbReference type="ChEBI" id="CHEBI:29105"/>
    </ligand>
</feature>
<dbReference type="Proteomes" id="UP000623467">
    <property type="component" value="Unassembled WGS sequence"/>
</dbReference>
<keyword evidence="4" id="KW-0520">NAD</keyword>
<accession>A0A8H7DH51</accession>
<name>A0A8H7DH51_9AGAR</name>
<gene>
    <name evidence="9" type="ORF">MSAN_00408500</name>
</gene>
<evidence type="ECO:0000256" key="6">
    <source>
        <dbReference type="PROSITE-ProRule" id="PRU00236"/>
    </source>
</evidence>
<feature type="binding site" evidence="6">
    <location>
        <position position="192"/>
    </location>
    <ligand>
        <name>Zn(2+)</name>
        <dbReference type="ChEBI" id="CHEBI:29105"/>
    </ligand>
</feature>
<dbReference type="GO" id="GO:0046872">
    <property type="term" value="F:metal ion binding"/>
    <property type="evidence" value="ECO:0007669"/>
    <property type="project" value="UniProtKB-KW"/>
</dbReference>
<evidence type="ECO:0000256" key="3">
    <source>
        <dbReference type="ARBA" id="ARBA00022679"/>
    </source>
</evidence>
<dbReference type="GO" id="GO:0031508">
    <property type="term" value="P:pericentric heterochromatin formation"/>
    <property type="evidence" value="ECO:0007669"/>
    <property type="project" value="TreeGrafter"/>
</dbReference>
<dbReference type="InterPro" id="IPR026590">
    <property type="entry name" value="Ssirtuin_cat_dom"/>
</dbReference>
<feature type="binding site" evidence="6">
    <location>
        <position position="216"/>
    </location>
    <ligand>
        <name>Zn(2+)</name>
        <dbReference type="ChEBI" id="CHEBI:29105"/>
    </ligand>
</feature>
<keyword evidence="10" id="KW-1185">Reference proteome</keyword>
<evidence type="ECO:0000256" key="4">
    <source>
        <dbReference type="ARBA" id="ARBA00023027"/>
    </source>
</evidence>
<dbReference type="GO" id="GO:0000122">
    <property type="term" value="P:negative regulation of transcription by RNA polymerase II"/>
    <property type="evidence" value="ECO:0007669"/>
    <property type="project" value="TreeGrafter"/>
</dbReference>
<evidence type="ECO:0000313" key="10">
    <source>
        <dbReference type="Proteomes" id="UP000623467"/>
    </source>
</evidence>
<dbReference type="GO" id="GO:0017136">
    <property type="term" value="F:histone deacetylase activity, NAD-dependent"/>
    <property type="evidence" value="ECO:0007669"/>
    <property type="project" value="TreeGrafter"/>
</dbReference>
<dbReference type="InterPro" id="IPR029035">
    <property type="entry name" value="DHS-like_NAD/FAD-binding_dom"/>
</dbReference>
<proteinExistence type="inferred from homology"/>
<dbReference type="PROSITE" id="PS50305">
    <property type="entry name" value="SIRTUIN"/>
    <property type="match status" value="1"/>
</dbReference>
<dbReference type="InterPro" id="IPR003000">
    <property type="entry name" value="Sirtuin"/>
</dbReference>
<keyword evidence="5" id="KW-0496">Mitochondrion</keyword>
<dbReference type="Gene3D" id="3.40.50.1220">
    <property type="entry name" value="TPP-binding domain"/>
    <property type="match status" value="1"/>
</dbReference>
<dbReference type="AlphaFoldDB" id="A0A8H7DH51"/>
<dbReference type="GO" id="GO:1990414">
    <property type="term" value="P:replication-born double-strand break repair via sister chromatid exchange"/>
    <property type="evidence" value="ECO:0007669"/>
    <property type="project" value="TreeGrafter"/>
</dbReference>
<dbReference type="GO" id="GO:0005634">
    <property type="term" value="C:nucleus"/>
    <property type="evidence" value="ECO:0007669"/>
    <property type="project" value="TreeGrafter"/>
</dbReference>
<organism evidence="9 10">
    <name type="scientific">Mycena sanguinolenta</name>
    <dbReference type="NCBI Taxonomy" id="230812"/>
    <lineage>
        <taxon>Eukaryota</taxon>
        <taxon>Fungi</taxon>
        <taxon>Dikarya</taxon>
        <taxon>Basidiomycota</taxon>
        <taxon>Agaricomycotina</taxon>
        <taxon>Agaricomycetes</taxon>
        <taxon>Agaricomycetidae</taxon>
        <taxon>Agaricales</taxon>
        <taxon>Marasmiineae</taxon>
        <taxon>Mycenaceae</taxon>
        <taxon>Mycena</taxon>
    </lineage>
</organism>
<evidence type="ECO:0000259" key="8">
    <source>
        <dbReference type="PROSITE" id="PS50305"/>
    </source>
</evidence>
<dbReference type="GO" id="GO:0070403">
    <property type="term" value="F:NAD+ binding"/>
    <property type="evidence" value="ECO:0007669"/>
    <property type="project" value="InterPro"/>
</dbReference>
<protein>
    <submittedName>
        <fullName evidence="9">NAD-dependent protein deacetylase hst4</fullName>
    </submittedName>
</protein>
<dbReference type="GO" id="GO:0005739">
    <property type="term" value="C:mitochondrion"/>
    <property type="evidence" value="ECO:0007669"/>
    <property type="project" value="UniProtKB-SubCell"/>
</dbReference>
<dbReference type="InterPro" id="IPR050134">
    <property type="entry name" value="NAD-dep_sirtuin_deacylases"/>
</dbReference>
<dbReference type="Pfam" id="PF02146">
    <property type="entry name" value="SIR2"/>
    <property type="match status" value="2"/>
</dbReference>
<keyword evidence="6" id="KW-0862">Zinc</keyword>
<dbReference type="GO" id="GO:0031934">
    <property type="term" value="C:mating-type region heterochromatin"/>
    <property type="evidence" value="ECO:0007669"/>
    <property type="project" value="TreeGrafter"/>
</dbReference>
<comment type="similarity">
    <text evidence="2">Belongs to the sirtuin family. Class I subfamily.</text>
</comment>
<feature type="active site" description="Proton acceptor" evidence="6">
    <location>
        <position position="184"/>
    </location>
</feature>
<feature type="binding site" evidence="6">
    <location>
        <position position="219"/>
    </location>
    <ligand>
        <name>Zn(2+)</name>
        <dbReference type="ChEBI" id="CHEBI:29105"/>
    </ligand>
</feature>
<keyword evidence="6" id="KW-0479">Metal-binding</keyword>
<evidence type="ECO:0000256" key="7">
    <source>
        <dbReference type="SAM" id="MobiDB-lite"/>
    </source>
</evidence>
<dbReference type="GO" id="GO:0006282">
    <property type="term" value="P:regulation of DNA repair"/>
    <property type="evidence" value="ECO:0007669"/>
    <property type="project" value="TreeGrafter"/>
</dbReference>
<evidence type="ECO:0000256" key="5">
    <source>
        <dbReference type="ARBA" id="ARBA00023128"/>
    </source>
</evidence>
<reference evidence="9" key="1">
    <citation type="submission" date="2020-05" db="EMBL/GenBank/DDBJ databases">
        <title>Mycena genomes resolve the evolution of fungal bioluminescence.</title>
        <authorList>
            <person name="Tsai I.J."/>
        </authorList>
    </citation>
    <scope>NUCLEOTIDE SEQUENCE</scope>
    <source>
        <strain evidence="9">160909Yilan</strain>
    </source>
</reference>
<dbReference type="PANTHER" id="PTHR11085:SF15">
    <property type="entry name" value="NAD-DEPENDENT HISTONE DEACETYLASE HST4"/>
    <property type="match status" value="1"/>
</dbReference>